<dbReference type="AlphaFoldDB" id="A0A1M5V0K6"/>
<gene>
    <name evidence="2" type="ORF">SAMN05444169_8782</name>
</gene>
<organism evidence="2 3">
    <name type="scientific">Bradyrhizobium erythrophlei</name>
    <dbReference type="NCBI Taxonomy" id="1437360"/>
    <lineage>
        <taxon>Bacteria</taxon>
        <taxon>Pseudomonadati</taxon>
        <taxon>Pseudomonadota</taxon>
        <taxon>Alphaproteobacteria</taxon>
        <taxon>Hyphomicrobiales</taxon>
        <taxon>Nitrobacteraceae</taxon>
        <taxon>Bradyrhizobium</taxon>
    </lineage>
</organism>
<evidence type="ECO:0000313" key="2">
    <source>
        <dbReference type="EMBL" id="SHH68473.1"/>
    </source>
</evidence>
<keyword evidence="1" id="KW-1133">Transmembrane helix</keyword>
<feature type="transmembrane region" description="Helical" evidence="1">
    <location>
        <begin position="31"/>
        <end position="50"/>
    </location>
</feature>
<dbReference type="EMBL" id="LT670818">
    <property type="protein sequence ID" value="SHH68473.1"/>
    <property type="molecule type" value="Genomic_DNA"/>
</dbReference>
<keyword evidence="1" id="KW-0472">Membrane</keyword>
<name>A0A1M5V0K6_9BRAD</name>
<sequence>MFIRFTPYIGKNRNEHDVGEAWFKSLPLANAALYFLWLPARAAGALLYALHESRMRAAAKLIREFAHRNVANQGVAGQRPTPPQ</sequence>
<evidence type="ECO:0000256" key="1">
    <source>
        <dbReference type="SAM" id="Phobius"/>
    </source>
</evidence>
<reference evidence="2 3" key="1">
    <citation type="submission" date="2016-11" db="EMBL/GenBank/DDBJ databases">
        <authorList>
            <person name="Jaros S."/>
            <person name="Januszkiewicz K."/>
            <person name="Wedrychowicz H."/>
        </authorList>
    </citation>
    <scope>NUCLEOTIDE SEQUENCE [LARGE SCALE GENOMIC DNA]</scope>
    <source>
        <strain evidence="2 3">GAS242</strain>
    </source>
</reference>
<evidence type="ECO:0000313" key="3">
    <source>
        <dbReference type="Proteomes" id="UP000190675"/>
    </source>
</evidence>
<accession>A0A1M5V0K6</accession>
<proteinExistence type="predicted"/>
<protein>
    <submittedName>
        <fullName evidence="2">Uncharacterized protein</fullName>
    </submittedName>
</protein>
<keyword evidence="1" id="KW-0812">Transmembrane</keyword>
<dbReference type="Proteomes" id="UP000190675">
    <property type="component" value="Chromosome I"/>
</dbReference>